<dbReference type="Proteomes" id="UP000321118">
    <property type="component" value="Unassembled WGS sequence"/>
</dbReference>
<dbReference type="InterPro" id="IPR022104">
    <property type="entry name" value="DUF3644"/>
</dbReference>
<comment type="caution">
    <text evidence="2">The sequence shown here is derived from an EMBL/GenBank/DDBJ whole genome shotgun (WGS) entry which is preliminary data.</text>
</comment>
<evidence type="ECO:0000313" key="3">
    <source>
        <dbReference type="Proteomes" id="UP000321118"/>
    </source>
</evidence>
<organism evidence="2 3">
    <name type="scientific">Cellulomonas xylanilytica</name>
    <dbReference type="NCBI Taxonomy" id="233583"/>
    <lineage>
        <taxon>Bacteria</taxon>
        <taxon>Bacillati</taxon>
        <taxon>Actinomycetota</taxon>
        <taxon>Actinomycetes</taxon>
        <taxon>Micrococcales</taxon>
        <taxon>Cellulomonadaceae</taxon>
        <taxon>Cellulomonas</taxon>
    </lineage>
</organism>
<keyword evidence="3" id="KW-1185">Reference proteome</keyword>
<dbReference type="Pfam" id="PF12358">
    <property type="entry name" value="DUF3644"/>
    <property type="match status" value="1"/>
</dbReference>
<reference evidence="2 3" key="1">
    <citation type="submission" date="2019-07" db="EMBL/GenBank/DDBJ databases">
        <title>Whole genome shotgun sequence of Cellulomonas xylanilytica NBRC 101102.</title>
        <authorList>
            <person name="Hosoyama A."/>
            <person name="Uohara A."/>
            <person name="Ohji S."/>
            <person name="Ichikawa N."/>
        </authorList>
    </citation>
    <scope>NUCLEOTIDE SEQUENCE [LARGE SCALE GENOMIC DNA]</scope>
    <source>
        <strain evidence="2 3">NBRC 101102</strain>
    </source>
</reference>
<dbReference type="RefSeq" id="WP_146925991.1">
    <property type="nucleotide sequence ID" value="NZ_BJUB01000002.1"/>
</dbReference>
<protein>
    <recommendedName>
        <fullName evidence="1">DUF3644 domain-containing protein</fullName>
    </recommendedName>
</protein>
<proteinExistence type="predicted"/>
<sequence>MAPRPRWWHILQTSKNEVRLAVDLYNRSGNERQLEAFIVHMTLGWLKLLQARIDEQGGDLIQRDARNWRRKHPEGGWLYKPLRTLLRDVLDETDPRVANINFFVGLRNQIEHRHEAKIASVVAGRTQALLLNYETTLVEFFGADEALGTELRFSLFVSSITQDATAALRTVRAQVPRGVLDWIQDFDAALEPGITAEQKFDFRIYLIPHTGPKTDADAAMTFVHADQLTPEQNAIVEQVQTIIREKKVPVEDLNGLLPKAVVDAVDTAIERPFTLHMHTQAWRYFQVRPAADALNAAATKSDFCRYNPAFRQYVYTPQWVTYLIRHLSDPATYDAIRKGSKRTAAET</sequence>
<name>A0A510V5C4_9CELL</name>
<accession>A0A510V5C4</accession>
<dbReference type="OrthoDB" id="1551227at2"/>
<dbReference type="AlphaFoldDB" id="A0A510V5C4"/>
<evidence type="ECO:0000259" key="1">
    <source>
        <dbReference type="Pfam" id="PF12358"/>
    </source>
</evidence>
<evidence type="ECO:0000313" key="2">
    <source>
        <dbReference type="EMBL" id="GEK20520.1"/>
    </source>
</evidence>
<gene>
    <name evidence="2" type="ORF">CXY01_10400</name>
</gene>
<feature type="domain" description="DUF3644" evidence="1">
    <location>
        <begin position="10"/>
        <end position="188"/>
    </location>
</feature>
<dbReference type="EMBL" id="BJUB01000002">
    <property type="protein sequence ID" value="GEK20520.1"/>
    <property type="molecule type" value="Genomic_DNA"/>
</dbReference>